<protein>
    <recommendedName>
        <fullName evidence="6">TnsE C-terminal domain-containing protein</fullName>
    </recommendedName>
</protein>
<dbReference type="RefSeq" id="WP_004692856.1">
    <property type="nucleotide sequence ID" value="NZ_BBTB01000013.1"/>
</dbReference>
<sequence>MPANKKVKVTTIDCFPNDNIRRTVYRYGGFLRNEGSDSTNPFIEVLLVELQDNDKWINIQRCSTFLVPFLEIDTVQIGSIWEGNILQDNVYKFYGKLITKSFTFDFTSHRPKNIKSTYKIPNTDDEYYMPLKHLMLPKGNDFILQGYPFTHYTPETYRQVNHCLMVSNNNVQVVTSAVHILHSLFVNRKDIRGMILSSSIQNIINRYLESFTSETVENQTEYRIRIRKPYEDLGEIAIIFLANLALNEHVQNIVERLQHSMEITDFDPLQSGKRYPIVFPPHPTKLSVEVEGLWLDDNKTRFFITRFKRVDPIDDYTIHINQDHINTIPKADEKNPIPRGKSQNKNEHINTQKPPSRVNGEYRKRSDVESGNTNGILKYSFNEPITDPVEVDSYIQSYTDKSEDVETSSDEPYGTEKTNIKKSETTDKPPTRDERFDLQYIVESLQTLTLENDSPLQKVYAINEFGDGIEGFNSLQIKELVPNPNHPSWIDDKLGRHLLFLKLELKDRIDHCYLIDIYKNKKHEAFCAFLIVTPYRLTREQINKICIELESAKGIKKWTTHCEYFTKQIISLKHSWATPDEWKNKFKNLFKTLSK</sequence>
<organism evidence="3 4">
    <name type="scientific">Acinetobacter johnsonii</name>
    <dbReference type="NCBI Taxonomy" id="40214"/>
    <lineage>
        <taxon>Bacteria</taxon>
        <taxon>Pseudomonadati</taxon>
        <taxon>Pseudomonadota</taxon>
        <taxon>Gammaproteobacteria</taxon>
        <taxon>Moraxellales</taxon>
        <taxon>Moraxellaceae</taxon>
        <taxon>Acinetobacter</taxon>
    </lineage>
</organism>
<dbReference type="EMBL" id="CP065666">
    <property type="protein sequence ID" value="QPS03650.1"/>
    <property type="molecule type" value="Genomic_DNA"/>
</dbReference>
<dbReference type="Proteomes" id="UP000254227">
    <property type="component" value="Unassembled WGS sequence"/>
</dbReference>
<evidence type="ECO:0008006" key="6">
    <source>
        <dbReference type="Google" id="ProtNLM"/>
    </source>
</evidence>
<name>A0A380UAJ2_ACIJO</name>
<evidence type="ECO:0000256" key="1">
    <source>
        <dbReference type="SAM" id="MobiDB-lite"/>
    </source>
</evidence>
<evidence type="ECO:0000313" key="4">
    <source>
        <dbReference type="Proteomes" id="UP000254227"/>
    </source>
</evidence>
<feature type="region of interest" description="Disordered" evidence="1">
    <location>
        <begin position="327"/>
        <end position="380"/>
    </location>
</feature>
<feature type="compositionally biased region" description="Basic and acidic residues" evidence="1">
    <location>
        <begin position="418"/>
        <end position="433"/>
    </location>
</feature>
<dbReference type="Proteomes" id="UP000595107">
    <property type="component" value="Chromosome"/>
</dbReference>
<feature type="region of interest" description="Disordered" evidence="1">
    <location>
        <begin position="399"/>
        <end position="433"/>
    </location>
</feature>
<gene>
    <name evidence="2" type="ORF">I6G67_15895</name>
    <name evidence="3" type="ORF">NCTC10308_03136</name>
</gene>
<accession>A0A380UAJ2</accession>
<evidence type="ECO:0000313" key="3">
    <source>
        <dbReference type="EMBL" id="SUT99176.1"/>
    </source>
</evidence>
<reference evidence="2 5" key="2">
    <citation type="submission" date="2020-12" db="EMBL/GenBank/DDBJ databases">
        <title>FDA dAtabase for Regulatory Grade micrObial Sequences (FDA-ARGOS): Supporting development and validation of Infectious Disease Dx tests.</title>
        <authorList>
            <person name="Sproer C."/>
            <person name="Gronow S."/>
            <person name="Severitt S."/>
            <person name="Schroder I."/>
            <person name="Tallon L."/>
            <person name="Sadzewicz L."/>
            <person name="Zhao X."/>
            <person name="Boylan J."/>
            <person name="Ott S."/>
            <person name="Bowen H."/>
            <person name="Vavikolanu K."/>
            <person name="Mehta A."/>
            <person name="Aluvathingal J."/>
            <person name="Nadendla S."/>
            <person name="Lowell S."/>
            <person name="Myers T."/>
            <person name="Yan Y."/>
            <person name="Sichtig H."/>
        </authorList>
    </citation>
    <scope>NUCLEOTIDE SEQUENCE [LARGE SCALE GENOMIC DNA]</scope>
    <source>
        <strain evidence="2 5">FDAARGOS_910</strain>
    </source>
</reference>
<evidence type="ECO:0000313" key="2">
    <source>
        <dbReference type="EMBL" id="QPS03650.1"/>
    </source>
</evidence>
<dbReference type="EMBL" id="UFRV01000006">
    <property type="protein sequence ID" value="SUT99176.1"/>
    <property type="molecule type" value="Genomic_DNA"/>
</dbReference>
<proteinExistence type="predicted"/>
<dbReference type="AlphaFoldDB" id="A0A380UAJ2"/>
<evidence type="ECO:0000313" key="5">
    <source>
        <dbReference type="Proteomes" id="UP000595107"/>
    </source>
</evidence>
<reference evidence="3 4" key="1">
    <citation type="submission" date="2018-06" db="EMBL/GenBank/DDBJ databases">
        <authorList>
            <consortium name="Pathogen Informatics"/>
            <person name="Doyle S."/>
        </authorList>
    </citation>
    <scope>NUCLEOTIDE SEQUENCE [LARGE SCALE GENOMIC DNA]</scope>
    <source>
        <strain evidence="3 4">NCTC10308</strain>
    </source>
</reference>